<comment type="caution">
    <text evidence="6">The sequence shown here is derived from an EMBL/GenBank/DDBJ whole genome shotgun (WGS) entry which is preliminary data.</text>
</comment>
<keyword evidence="3" id="KW-0902">Two-component regulatory system</keyword>
<evidence type="ECO:0000259" key="5">
    <source>
        <dbReference type="SMART" id="SM00387"/>
    </source>
</evidence>
<protein>
    <recommendedName>
        <fullName evidence="5">Histidine kinase/HSP90-like ATPase domain-containing protein</fullName>
    </recommendedName>
</protein>
<dbReference type="RefSeq" id="WP_223627547.1">
    <property type="nucleotide sequence ID" value="NZ_JAIQDJ010000001.1"/>
</dbReference>
<feature type="compositionally biased region" description="Basic and acidic residues" evidence="4">
    <location>
        <begin position="1"/>
        <end position="12"/>
    </location>
</feature>
<name>A0ABS7TD35_9GAMM</name>
<keyword evidence="7" id="KW-1185">Reference proteome</keyword>
<evidence type="ECO:0000313" key="7">
    <source>
        <dbReference type="Proteomes" id="UP001430290"/>
    </source>
</evidence>
<dbReference type="Gene3D" id="3.30.565.10">
    <property type="entry name" value="Histidine kinase-like ATPase, C-terminal domain"/>
    <property type="match status" value="1"/>
</dbReference>
<evidence type="ECO:0000313" key="6">
    <source>
        <dbReference type="EMBL" id="MBZ4185778.1"/>
    </source>
</evidence>
<dbReference type="InterPro" id="IPR036890">
    <property type="entry name" value="HATPase_C_sf"/>
</dbReference>
<dbReference type="InterPro" id="IPR003594">
    <property type="entry name" value="HATPase_dom"/>
</dbReference>
<evidence type="ECO:0000256" key="3">
    <source>
        <dbReference type="ARBA" id="ARBA00023012"/>
    </source>
</evidence>
<dbReference type="Proteomes" id="UP001430290">
    <property type="component" value="Unassembled WGS sequence"/>
</dbReference>
<dbReference type="InterPro" id="IPR050482">
    <property type="entry name" value="Sensor_HK_TwoCompSys"/>
</dbReference>
<organism evidence="6 7">
    <name type="scientific">Thermomonas beijingensis</name>
    <dbReference type="NCBI Taxonomy" id="2872701"/>
    <lineage>
        <taxon>Bacteria</taxon>
        <taxon>Pseudomonadati</taxon>
        <taxon>Pseudomonadota</taxon>
        <taxon>Gammaproteobacteria</taxon>
        <taxon>Lysobacterales</taxon>
        <taxon>Lysobacteraceae</taxon>
        <taxon>Thermomonas</taxon>
    </lineage>
</organism>
<accession>A0ABS7TD35</accession>
<feature type="domain" description="Histidine kinase/HSP90-like ATPase" evidence="5">
    <location>
        <begin position="128"/>
        <end position="219"/>
    </location>
</feature>
<feature type="region of interest" description="Disordered" evidence="4">
    <location>
        <begin position="1"/>
        <end position="21"/>
    </location>
</feature>
<proteinExistence type="predicted"/>
<keyword evidence="2" id="KW-0418">Kinase</keyword>
<evidence type="ECO:0000256" key="1">
    <source>
        <dbReference type="ARBA" id="ARBA00022679"/>
    </source>
</evidence>
<evidence type="ECO:0000256" key="4">
    <source>
        <dbReference type="SAM" id="MobiDB-lite"/>
    </source>
</evidence>
<gene>
    <name evidence="6" type="ORF">K7B09_05480</name>
</gene>
<dbReference type="SMART" id="SM00387">
    <property type="entry name" value="HATPase_c"/>
    <property type="match status" value="1"/>
</dbReference>
<evidence type="ECO:0000256" key="2">
    <source>
        <dbReference type="ARBA" id="ARBA00022777"/>
    </source>
</evidence>
<keyword evidence="1" id="KW-0808">Transferase</keyword>
<dbReference type="CDD" id="cd16917">
    <property type="entry name" value="HATPase_UhpB-NarQ-NarX-like"/>
    <property type="match status" value="1"/>
</dbReference>
<dbReference type="PANTHER" id="PTHR24421">
    <property type="entry name" value="NITRATE/NITRITE SENSOR PROTEIN NARX-RELATED"/>
    <property type="match status" value="1"/>
</dbReference>
<dbReference type="Pfam" id="PF02518">
    <property type="entry name" value="HATPase_c"/>
    <property type="match status" value="1"/>
</dbReference>
<dbReference type="EMBL" id="JAIQDJ010000001">
    <property type="protein sequence ID" value="MBZ4185778.1"/>
    <property type="molecule type" value="Genomic_DNA"/>
</dbReference>
<reference evidence="6" key="1">
    <citation type="submission" date="2021-09" db="EMBL/GenBank/DDBJ databases">
        <authorList>
            <person name="Wu T."/>
            <person name="Guo S.Z."/>
        </authorList>
    </citation>
    <scope>NUCLEOTIDE SEQUENCE</scope>
    <source>
        <strain evidence="6">RSS-23</strain>
    </source>
</reference>
<dbReference type="SUPFAM" id="SSF55874">
    <property type="entry name" value="ATPase domain of HSP90 chaperone/DNA topoisomerase II/histidine kinase"/>
    <property type="match status" value="1"/>
</dbReference>
<sequence length="235" mass="26431">MMALRDWWKRDTPQASTPSPDLSALQQQLALAQALDAERQRIYDDLHDDVGSRLLTLLHRVPASEQPLVREILQDLRAILSRERSIEGSLLEVLAQLRDETEQRLQTRAIELTWQQKEGLPDPALDRAQTMHLFRIGRESVTNALRHADAEHLRIVVGVSGNALVFEVTDDGQFDPTRIGDGRGTRSMRNRADELHGNIDWQQGTLGGTKVRLSFPLPPAAAGCPSPQPWRSMSR</sequence>